<comment type="caution">
    <text evidence="2">The sequence shown here is derived from an EMBL/GenBank/DDBJ whole genome shotgun (WGS) entry which is preliminary data.</text>
</comment>
<feature type="region of interest" description="Disordered" evidence="1">
    <location>
        <begin position="11"/>
        <end position="47"/>
    </location>
</feature>
<dbReference type="RefSeq" id="WP_191268506.1">
    <property type="nucleotide sequence ID" value="NZ_BMXJ01000002.1"/>
</dbReference>
<proteinExistence type="predicted"/>
<reference evidence="2 3" key="1">
    <citation type="submission" date="2020-10" db="EMBL/GenBank/DDBJ databases">
        <title>Sequencing the genomes of 1000 actinobacteria strains.</title>
        <authorList>
            <person name="Klenk H.-P."/>
        </authorList>
    </citation>
    <scope>NUCLEOTIDE SEQUENCE [LARGE SCALE GENOMIC DNA]</scope>
    <source>
        <strain evidence="2 3">DSM 45157</strain>
    </source>
</reference>
<evidence type="ECO:0000256" key="1">
    <source>
        <dbReference type="SAM" id="MobiDB-lite"/>
    </source>
</evidence>
<protein>
    <submittedName>
        <fullName evidence="2">Uncharacterized protein</fullName>
    </submittedName>
</protein>
<evidence type="ECO:0000313" key="2">
    <source>
        <dbReference type="EMBL" id="MBE1456455.1"/>
    </source>
</evidence>
<evidence type="ECO:0000313" key="3">
    <source>
        <dbReference type="Proteomes" id="UP000598217"/>
    </source>
</evidence>
<keyword evidence="3" id="KW-1185">Reference proteome</keyword>
<dbReference type="Proteomes" id="UP000598217">
    <property type="component" value="Unassembled WGS sequence"/>
</dbReference>
<organism evidence="2 3">
    <name type="scientific">Nocardiopsis terrae</name>
    <dbReference type="NCBI Taxonomy" id="372655"/>
    <lineage>
        <taxon>Bacteria</taxon>
        <taxon>Bacillati</taxon>
        <taxon>Actinomycetota</taxon>
        <taxon>Actinomycetes</taxon>
        <taxon>Streptosporangiales</taxon>
        <taxon>Nocardiopsidaceae</taxon>
        <taxon>Nocardiopsis</taxon>
    </lineage>
</organism>
<sequence length="143" mass="14938">MPKPRFRVLIPGSVSGPAEAAETAAPTVEDRGDGAAPHWTADAGHRPSARRVAELVARGHTVLVRCTRPDGQAPRTDLPPAPPGIAGAVPVPAAEEVALATVYAWAGARVFVTDHPDRVRRALDMVASVRGERPPAAVRRGLA</sequence>
<name>A0ABR9HBQ2_9ACTN</name>
<feature type="compositionally biased region" description="Low complexity" evidence="1">
    <location>
        <begin position="17"/>
        <end position="27"/>
    </location>
</feature>
<accession>A0ABR9HBQ2</accession>
<gene>
    <name evidence="2" type="ORF">H4W79_000669</name>
</gene>
<dbReference type="EMBL" id="JADBDY010000001">
    <property type="protein sequence ID" value="MBE1456455.1"/>
    <property type="molecule type" value="Genomic_DNA"/>
</dbReference>